<accession>A0ABD2B0I3</accession>
<organism evidence="1 2">
    <name type="scientific">Vespula maculifrons</name>
    <name type="common">Eastern yellow jacket</name>
    <name type="synonym">Wasp</name>
    <dbReference type="NCBI Taxonomy" id="7453"/>
    <lineage>
        <taxon>Eukaryota</taxon>
        <taxon>Metazoa</taxon>
        <taxon>Ecdysozoa</taxon>
        <taxon>Arthropoda</taxon>
        <taxon>Hexapoda</taxon>
        <taxon>Insecta</taxon>
        <taxon>Pterygota</taxon>
        <taxon>Neoptera</taxon>
        <taxon>Endopterygota</taxon>
        <taxon>Hymenoptera</taxon>
        <taxon>Apocrita</taxon>
        <taxon>Aculeata</taxon>
        <taxon>Vespoidea</taxon>
        <taxon>Vespidae</taxon>
        <taxon>Vespinae</taxon>
        <taxon>Vespula</taxon>
    </lineage>
</organism>
<evidence type="ECO:0000313" key="2">
    <source>
        <dbReference type="Proteomes" id="UP001607303"/>
    </source>
</evidence>
<dbReference type="AlphaFoldDB" id="A0ABD2B0I3"/>
<dbReference type="Proteomes" id="UP001607303">
    <property type="component" value="Unassembled WGS sequence"/>
</dbReference>
<name>A0ABD2B0I3_VESMC</name>
<reference evidence="1 2" key="1">
    <citation type="journal article" date="2024" name="Ann. Entomol. Soc. Am.">
        <title>Genomic analyses of the southern and eastern yellowjacket wasps (Hymenoptera: Vespidae) reveal evolutionary signatures of social life.</title>
        <authorList>
            <person name="Catto M.A."/>
            <person name="Caine P.B."/>
            <person name="Orr S.E."/>
            <person name="Hunt B.G."/>
            <person name="Goodisman M.A.D."/>
        </authorList>
    </citation>
    <scope>NUCLEOTIDE SEQUENCE [LARGE SCALE GENOMIC DNA]</scope>
    <source>
        <strain evidence="1">232</strain>
        <tissue evidence="1">Head and thorax</tissue>
    </source>
</reference>
<keyword evidence="2" id="KW-1185">Reference proteome</keyword>
<gene>
    <name evidence="1" type="ORF">V1477_017805</name>
</gene>
<evidence type="ECO:0000313" key="1">
    <source>
        <dbReference type="EMBL" id="KAL2726378.1"/>
    </source>
</evidence>
<protein>
    <submittedName>
        <fullName evidence="1">Uncharacterized protein</fullName>
    </submittedName>
</protein>
<dbReference type="EMBL" id="JAYRBN010000107">
    <property type="protein sequence ID" value="KAL2726378.1"/>
    <property type="molecule type" value="Genomic_DNA"/>
</dbReference>
<comment type="caution">
    <text evidence="1">The sequence shown here is derived from an EMBL/GenBank/DDBJ whole genome shotgun (WGS) entry which is preliminary data.</text>
</comment>
<proteinExistence type="predicted"/>
<sequence>MGQRALYNDTNLDALKKNFFPLFPLNRYNSVLIGQIWTKKIWSRRTRRAPFTDRGPVALGGTRSETKIIWTKKIWPYRGRRNLSMDPGPVSLAALVSVQKKYGRMGRDEQLPMINPVRMLRIFFPLFTLNRYNSAPIGQISPKKIGSCRTRRAPSNEPCPVPLGAIVSAKKNFKVKIFFPLFPLNRYNSAPISRIWMQKICSIRARRALSYVPGLVVLDAIVSEIKIVKEKFLFPLFPLNRFNSIPIGQIWTKKIWACRTRRAPSNDPGPNTRGAIVSSIHIGQICTKKIWACRTRRGPSKEPGPDTLGAIVSAKKIIWTKKIWVCRKRRAPSKEPGPDTLGAIVSDATSPFQCTCPVPLGAIVSRKKIVKGKFLFPLFPLNRYNSTPIGQIWTKKIWAYRTRLAPSNEPCPVPQCVIGKIVKEKCFFPLFHLYRNYSAPIGPIAMKKIWPYRKNFFFLLFTLNRYTLVPIGQVWTKKIRACRSRGAPSNESGQVPLGAIIWTSKILACRSGRAPSNECGSVTLGAIVSTKKFPVAVGAIVSEKKIVIEKFFFPLFHLKHNYSAPIGQISMKKICPYRARRAPSKEPGPVPLLAIVSERKIVKEKFFFPLFHLNRNYSAPIGQISMKKIWPYRARRNLSNKPDPVHLGGTVSDTKIVKKKFFFLCSIETVITRFLLVRSGRKKYGRVGRDESFTLTPVSFL</sequence>